<keyword evidence="2" id="KW-1185">Reference proteome</keyword>
<organism evidence="1 2">
    <name type="scientific">Bauhinia variegata</name>
    <name type="common">Purple orchid tree</name>
    <name type="synonym">Phanera variegata</name>
    <dbReference type="NCBI Taxonomy" id="167791"/>
    <lineage>
        <taxon>Eukaryota</taxon>
        <taxon>Viridiplantae</taxon>
        <taxon>Streptophyta</taxon>
        <taxon>Embryophyta</taxon>
        <taxon>Tracheophyta</taxon>
        <taxon>Spermatophyta</taxon>
        <taxon>Magnoliopsida</taxon>
        <taxon>eudicotyledons</taxon>
        <taxon>Gunneridae</taxon>
        <taxon>Pentapetalae</taxon>
        <taxon>rosids</taxon>
        <taxon>fabids</taxon>
        <taxon>Fabales</taxon>
        <taxon>Fabaceae</taxon>
        <taxon>Cercidoideae</taxon>
        <taxon>Cercideae</taxon>
        <taxon>Bauhiniinae</taxon>
        <taxon>Bauhinia</taxon>
    </lineage>
</organism>
<sequence length="491" mass="55425">MGNRATLLIFLLVLCHGVAMAMSYINVNEEEWEEVQRPDHWFLLRNMKQVIQTPAGQMRVVKSYFGRIVDHPMHIGFITMEPRTLFIPQYLDSSLILFIRRGEAKLGFIYKDDLVERRLKTGDVYRIPAGSAFYLVNVGQRQRLHIIASIDPSESLGVGVFQPFYIGGGTNPASVLAGFQPETLESAFNASGMEISRLFSGEQQGPIVFVDRPHAPSLWTNWLELKEEERLEHLRKLMDDQEQPEAEEEEEEEDQTSWSWRKLMESVFGNKSKKRQEKGTGKSPDSYNLYDRKPDFRNNYGWSVALDASDYSPLEGSDIGVYLVNLTAGAMMAPHVNPIATEYGIILGGYGRIEIVFPNGSSAMKAEIKEGDVFFVPRYFAFCQIASRTGPLEFFGFTTSARRNRPQFLVGATSLLRTMMGPELAASFGEKEETVRRVVEAQHESVILPTPRAAPGGGEPQRETENENNSKESLRIIKRIGNDMITGFDLD</sequence>
<dbReference type="Proteomes" id="UP000828941">
    <property type="component" value="Chromosome 9"/>
</dbReference>
<name>A0ACB9MEL5_BAUVA</name>
<proteinExistence type="predicted"/>
<comment type="caution">
    <text evidence="1">The sequence shown here is derived from an EMBL/GenBank/DDBJ whole genome shotgun (WGS) entry which is preliminary data.</text>
</comment>
<reference evidence="1 2" key="1">
    <citation type="journal article" date="2022" name="DNA Res.">
        <title>Chromosomal-level genome assembly of the orchid tree Bauhinia variegata (Leguminosae; Cercidoideae) supports the allotetraploid origin hypothesis of Bauhinia.</title>
        <authorList>
            <person name="Zhong Y."/>
            <person name="Chen Y."/>
            <person name="Zheng D."/>
            <person name="Pang J."/>
            <person name="Liu Y."/>
            <person name="Luo S."/>
            <person name="Meng S."/>
            <person name="Qian L."/>
            <person name="Wei D."/>
            <person name="Dai S."/>
            <person name="Zhou R."/>
        </authorList>
    </citation>
    <scope>NUCLEOTIDE SEQUENCE [LARGE SCALE GENOMIC DNA]</scope>
    <source>
        <strain evidence="1">BV-YZ2020</strain>
    </source>
</reference>
<accession>A0ACB9MEL5</accession>
<protein>
    <submittedName>
        <fullName evidence="1">Uncharacterized protein</fullName>
    </submittedName>
</protein>
<evidence type="ECO:0000313" key="1">
    <source>
        <dbReference type="EMBL" id="KAI4322230.1"/>
    </source>
</evidence>
<dbReference type="EMBL" id="CM039434">
    <property type="protein sequence ID" value="KAI4322230.1"/>
    <property type="molecule type" value="Genomic_DNA"/>
</dbReference>
<gene>
    <name evidence="1" type="ORF">L6164_021941</name>
</gene>
<evidence type="ECO:0000313" key="2">
    <source>
        <dbReference type="Proteomes" id="UP000828941"/>
    </source>
</evidence>